<dbReference type="STRING" id="491952.Mar181_0996"/>
<keyword evidence="2" id="KW-1185">Reference proteome</keyword>
<accession>F6CTZ3</accession>
<dbReference type="AlphaFoldDB" id="F6CTZ3"/>
<evidence type="ECO:0000313" key="2">
    <source>
        <dbReference type="Proteomes" id="UP000009230"/>
    </source>
</evidence>
<evidence type="ECO:0000313" key="1">
    <source>
        <dbReference type="EMBL" id="AEF54045.1"/>
    </source>
</evidence>
<gene>
    <name evidence="1" type="ordered locus">Mar181_0996</name>
</gene>
<evidence type="ECO:0008006" key="3">
    <source>
        <dbReference type="Google" id="ProtNLM"/>
    </source>
</evidence>
<dbReference type="Proteomes" id="UP000009230">
    <property type="component" value="Chromosome"/>
</dbReference>
<organism evidence="1 2">
    <name type="scientific">Marinomonas posidonica (strain CECT 7376 / NCIMB 14433 / IVIA-Po-181)</name>
    <dbReference type="NCBI Taxonomy" id="491952"/>
    <lineage>
        <taxon>Bacteria</taxon>
        <taxon>Pseudomonadati</taxon>
        <taxon>Pseudomonadota</taxon>
        <taxon>Gammaproteobacteria</taxon>
        <taxon>Oceanospirillales</taxon>
        <taxon>Oceanospirillaceae</taxon>
        <taxon>Marinomonas</taxon>
    </lineage>
</organism>
<sequence>MDRFNEVTAKIFAKLYEKFPIEIDIHIDEFTDESAADFYVAVDAGGFFLPDGDVELVQHTVRWLVREGYIHLECEQMSSFAGCTLTSKGLQTLNKIPQSLDRSYGEKLIEAIKDQGTDTMKSLAKQVLEYGTSLVF</sequence>
<dbReference type="HOGENOM" id="CLU_145256_0_0_6"/>
<reference evidence="1 2" key="1">
    <citation type="journal article" date="2012" name="Stand. Genomic Sci.">
        <title>Complete genome sequence of Marinomonas posidonica type strain (IVIA-Po-181(T)).</title>
        <authorList>
            <person name="Lucas-Elio P."/>
            <person name="Goodwin L."/>
            <person name="Woyke T."/>
            <person name="Pitluck S."/>
            <person name="Nolan M."/>
            <person name="Kyrpides N.C."/>
            <person name="Detter J.C."/>
            <person name="Copeland A."/>
            <person name="Lu M."/>
            <person name="Bruce D."/>
            <person name="Detter C."/>
            <person name="Tapia R."/>
            <person name="Han S."/>
            <person name="Land M.L."/>
            <person name="Ivanova N."/>
            <person name="Mikhailova N."/>
            <person name="Johnston A.W."/>
            <person name="Sanchez-Amat A."/>
        </authorList>
    </citation>
    <scope>NUCLEOTIDE SEQUENCE [LARGE SCALE GENOMIC DNA]</scope>
    <source>
        <strain evidence="2">CECT 7376 / NCIMB 14433 / IVIA-Po-181</strain>
    </source>
</reference>
<name>F6CTZ3_MARPP</name>
<dbReference type="KEGG" id="mpc:Mar181_0996"/>
<protein>
    <recommendedName>
        <fullName evidence="3">DUF2513 domain-containing protein</fullName>
    </recommendedName>
</protein>
<dbReference type="eggNOG" id="ENOG5033BY5">
    <property type="taxonomic scope" value="Bacteria"/>
</dbReference>
<dbReference type="EMBL" id="CP002771">
    <property type="protein sequence ID" value="AEF54045.1"/>
    <property type="molecule type" value="Genomic_DNA"/>
</dbReference>
<proteinExistence type="predicted"/>